<evidence type="ECO:0000256" key="4">
    <source>
        <dbReference type="ARBA" id="ARBA00023136"/>
    </source>
</evidence>
<dbReference type="PRINTS" id="PR01434">
    <property type="entry name" value="NADHDHGNASE5"/>
</dbReference>
<feature type="transmembrane region" description="Helical" evidence="6">
    <location>
        <begin position="323"/>
        <end position="341"/>
    </location>
</feature>
<evidence type="ECO:0000256" key="1">
    <source>
        <dbReference type="ARBA" id="ARBA00004127"/>
    </source>
</evidence>
<dbReference type="GO" id="GO:0016020">
    <property type="term" value="C:membrane"/>
    <property type="evidence" value="ECO:0007669"/>
    <property type="project" value="UniProtKB-SubCell"/>
</dbReference>
<dbReference type="EMBL" id="JACHIG010000003">
    <property type="protein sequence ID" value="MBB5032403.1"/>
    <property type="molecule type" value="Genomic_DNA"/>
</dbReference>
<dbReference type="Proteomes" id="UP000590740">
    <property type="component" value="Unassembled WGS sequence"/>
</dbReference>
<dbReference type="RefSeq" id="WP_184339331.1">
    <property type="nucleotide sequence ID" value="NZ_JACHIG010000003.1"/>
</dbReference>
<evidence type="ECO:0000256" key="5">
    <source>
        <dbReference type="RuleBase" id="RU000320"/>
    </source>
</evidence>
<reference evidence="9 10" key="1">
    <citation type="submission" date="2020-08" db="EMBL/GenBank/DDBJ databases">
        <title>Genomic Encyclopedia of Type Strains, Phase IV (KMG-IV): sequencing the most valuable type-strain genomes for metagenomic binning, comparative biology and taxonomic classification.</title>
        <authorList>
            <person name="Goeker M."/>
        </authorList>
    </citation>
    <scope>NUCLEOTIDE SEQUENCE [LARGE SCALE GENOMIC DNA]</scope>
    <source>
        <strain evidence="9 10">DSM 12252</strain>
    </source>
</reference>
<dbReference type="PANTHER" id="PTHR42829:SF1">
    <property type="entry name" value="INORGANIC CARBON TRANSPORTER SUBUNIT DABB-RELATED"/>
    <property type="match status" value="1"/>
</dbReference>
<name>A0A7W8DJQ2_9BACT</name>
<keyword evidence="2 5" id="KW-0812">Transmembrane</keyword>
<comment type="caution">
    <text evidence="9">The sequence shown here is derived from an EMBL/GenBank/DDBJ whole genome shotgun (WGS) entry which is preliminary data.</text>
</comment>
<comment type="subcellular location">
    <subcellularLocation>
        <location evidence="1">Endomembrane system</location>
        <topology evidence="1">Multi-pass membrane protein</topology>
    </subcellularLocation>
    <subcellularLocation>
        <location evidence="5">Membrane</location>
        <topology evidence="5">Multi-pass membrane protein</topology>
    </subcellularLocation>
</comment>
<keyword evidence="4 6" id="KW-0472">Membrane</keyword>
<feature type="transmembrane region" description="Helical" evidence="6">
    <location>
        <begin position="384"/>
        <end position="406"/>
    </location>
</feature>
<gene>
    <name evidence="9" type="ORF">HNQ65_001980</name>
</gene>
<feature type="transmembrane region" description="Helical" evidence="6">
    <location>
        <begin position="68"/>
        <end position="86"/>
    </location>
</feature>
<dbReference type="GO" id="GO:0003954">
    <property type="term" value="F:NADH dehydrogenase activity"/>
    <property type="evidence" value="ECO:0007669"/>
    <property type="project" value="TreeGrafter"/>
</dbReference>
<feature type="transmembrane region" description="Helical" evidence="6">
    <location>
        <begin position="291"/>
        <end position="311"/>
    </location>
</feature>
<organism evidence="9 10">
    <name type="scientific">Prosthecobacter vanneervenii</name>
    <dbReference type="NCBI Taxonomy" id="48466"/>
    <lineage>
        <taxon>Bacteria</taxon>
        <taxon>Pseudomonadati</taxon>
        <taxon>Verrucomicrobiota</taxon>
        <taxon>Verrucomicrobiia</taxon>
        <taxon>Verrucomicrobiales</taxon>
        <taxon>Verrucomicrobiaceae</taxon>
        <taxon>Prosthecobacter</taxon>
    </lineage>
</organism>
<evidence type="ECO:0000256" key="2">
    <source>
        <dbReference type="ARBA" id="ARBA00022692"/>
    </source>
</evidence>
<protein>
    <submittedName>
        <fullName evidence="9">NAD(P)H-quinone oxidoreductase subunit 5</fullName>
    </submittedName>
</protein>
<evidence type="ECO:0000313" key="9">
    <source>
        <dbReference type="EMBL" id="MBB5032403.1"/>
    </source>
</evidence>
<dbReference type="InterPro" id="IPR003945">
    <property type="entry name" value="NU5C-like"/>
</dbReference>
<feature type="transmembrane region" description="Helical" evidence="6">
    <location>
        <begin position="353"/>
        <end position="372"/>
    </location>
</feature>
<dbReference type="GO" id="GO:0015990">
    <property type="term" value="P:electron transport coupled proton transport"/>
    <property type="evidence" value="ECO:0007669"/>
    <property type="project" value="TreeGrafter"/>
</dbReference>
<feature type="transmembrane region" description="Helical" evidence="6">
    <location>
        <begin position="46"/>
        <end position="62"/>
    </location>
</feature>
<feature type="transmembrane region" description="Helical" evidence="6">
    <location>
        <begin position="98"/>
        <end position="120"/>
    </location>
</feature>
<dbReference type="GO" id="GO:0008137">
    <property type="term" value="F:NADH dehydrogenase (ubiquinone) activity"/>
    <property type="evidence" value="ECO:0007669"/>
    <property type="project" value="InterPro"/>
</dbReference>
<evidence type="ECO:0000256" key="3">
    <source>
        <dbReference type="ARBA" id="ARBA00022989"/>
    </source>
</evidence>
<dbReference type="GO" id="GO:0042773">
    <property type="term" value="P:ATP synthesis coupled electron transport"/>
    <property type="evidence" value="ECO:0007669"/>
    <property type="project" value="InterPro"/>
</dbReference>
<evidence type="ECO:0000259" key="8">
    <source>
        <dbReference type="Pfam" id="PF00662"/>
    </source>
</evidence>
<dbReference type="InterPro" id="IPR001516">
    <property type="entry name" value="Proton_antipo_N"/>
</dbReference>
<accession>A0A7W8DJQ2</accession>
<dbReference type="Pfam" id="PF00662">
    <property type="entry name" value="Proton_antipo_N"/>
    <property type="match status" value="1"/>
</dbReference>
<evidence type="ECO:0000256" key="6">
    <source>
        <dbReference type="SAM" id="Phobius"/>
    </source>
</evidence>
<proteinExistence type="predicted"/>
<feature type="domain" description="NADH:quinone oxidoreductase/Mrp antiporter transmembrane" evidence="7">
    <location>
        <begin position="64"/>
        <end position="280"/>
    </location>
</feature>
<dbReference type="Pfam" id="PF00361">
    <property type="entry name" value="Proton_antipo_M"/>
    <property type="match status" value="1"/>
</dbReference>
<feature type="transmembrane region" description="Helical" evidence="6">
    <location>
        <begin position="15"/>
        <end position="34"/>
    </location>
</feature>
<feature type="transmembrane region" description="Helical" evidence="6">
    <location>
        <begin position="140"/>
        <end position="161"/>
    </location>
</feature>
<dbReference type="InterPro" id="IPR001750">
    <property type="entry name" value="ND/Mrp_TM"/>
</dbReference>
<feature type="transmembrane region" description="Helical" evidence="6">
    <location>
        <begin position="243"/>
        <end position="262"/>
    </location>
</feature>
<evidence type="ECO:0000259" key="7">
    <source>
        <dbReference type="Pfam" id="PF00361"/>
    </source>
</evidence>
<dbReference type="GO" id="GO:0012505">
    <property type="term" value="C:endomembrane system"/>
    <property type="evidence" value="ECO:0007669"/>
    <property type="project" value="UniProtKB-SubCell"/>
</dbReference>
<dbReference type="PANTHER" id="PTHR42829">
    <property type="entry name" value="NADH-UBIQUINONE OXIDOREDUCTASE CHAIN 5"/>
    <property type="match status" value="1"/>
</dbReference>
<evidence type="ECO:0000313" key="10">
    <source>
        <dbReference type="Proteomes" id="UP000590740"/>
    </source>
</evidence>
<sequence length="453" mass="48473">MTHEQAEALLYPDPLAAIMVALVVFIGVCVGSFAGRYLKGDTRYRAFFIQLGLLVATLAVMVSANHLVVLLVAWMVSNLLLVRLMVHKTCWRAARASGVLAAKNYTLGAVCMAAAFGLLYQATGETSIQALLHKPNESSLIIPALVLLLVAAMTQSAIWPFHRWLTSSLNSPTPVSAIMHAGLVNGGGFLLARFAPLYLKHSGLLSVIFAAGIITALAGTLWKLMQSDVKRMLACSTMGQMGFMLAQCGLGLFPAAVAHLVWHGMFKAYLFLASGGAAQEKRLDPNYPPKLLSLICALICGVVGSLGFGYASGKSWSAGDSTLVLMVAAFLAASQFALPMLRQQPLKGLPLALAAAICAGLAYGGSVHLIVAQMETMELMKPQPLNGLHIAGCVVLAAAWLTMLMVRRNKTDSQVHEWAIKYYVTALNASQPHPSTVTTHRNHYQYQPTIQGA</sequence>
<feature type="domain" description="NADH-Ubiquinone oxidoreductase (complex I) chain 5 N-terminal" evidence="8">
    <location>
        <begin position="10"/>
        <end position="48"/>
    </location>
</feature>
<keyword evidence="3 6" id="KW-1133">Transmembrane helix</keyword>
<dbReference type="AlphaFoldDB" id="A0A7W8DJQ2"/>
<keyword evidence="10" id="KW-1185">Reference proteome</keyword>
<feature type="transmembrane region" description="Helical" evidence="6">
    <location>
        <begin position="204"/>
        <end position="222"/>
    </location>
</feature>